<evidence type="ECO:0000313" key="3">
    <source>
        <dbReference type="Proteomes" id="UP000012106"/>
    </source>
</evidence>
<name>M6JVJ3_9LEPT</name>
<dbReference type="Pfam" id="PF25302">
    <property type="entry name" value="NADase_transloc"/>
    <property type="match status" value="1"/>
</dbReference>
<feature type="domain" description="NAD glycohydrolase translocation F5/8 type C" evidence="1">
    <location>
        <begin position="46"/>
        <end position="222"/>
    </location>
</feature>
<evidence type="ECO:0000259" key="1">
    <source>
        <dbReference type="Pfam" id="PF25302"/>
    </source>
</evidence>
<protein>
    <recommendedName>
        <fullName evidence="1">NAD glycohydrolase translocation F5/8 type C domain-containing protein</fullName>
    </recommendedName>
</protein>
<dbReference type="Proteomes" id="UP000012106">
    <property type="component" value="Unassembled WGS sequence"/>
</dbReference>
<dbReference type="NCBIfam" id="NF047619">
    <property type="entry name" value="NADase_discoid"/>
    <property type="match status" value="1"/>
</dbReference>
<dbReference type="AlphaFoldDB" id="M6JVJ3"/>
<gene>
    <name evidence="2" type="ORF">LEP1GSC063_4283</name>
</gene>
<sequence>MKNPKRILVILILGVTFMLQAEGEKVRKDLIPIFKKCYRTDEDLFLVASSVLTEKGKPKNYYGPNNIDDQYIDTAWGVSKNQGVGEWIYTYNGVKWSKNRYDEYLAGKSQKNYFSFLNGLAKDAISFEENGRIKKVRIDVYEAEGDESMANLKDPLLIYSGPIENDSFELELKDTREEQTFEREILSKIKPVKGAWRKLLFKLTILETYPGTKSKNVFLTEFQAYSEDVKKEGFKITRERK</sequence>
<dbReference type="EMBL" id="AHMU02000007">
    <property type="protein sequence ID" value="EMN23568.1"/>
    <property type="molecule type" value="Genomic_DNA"/>
</dbReference>
<comment type="caution">
    <text evidence="2">The sequence shown here is derived from an EMBL/GenBank/DDBJ whole genome shotgun (WGS) entry which is preliminary data.</text>
</comment>
<dbReference type="InterPro" id="IPR057561">
    <property type="entry name" value="NADase_transloc"/>
</dbReference>
<dbReference type="RefSeq" id="WP_004470650.1">
    <property type="nucleotide sequence ID" value="NZ_AHMU02000007.1"/>
</dbReference>
<proteinExistence type="predicted"/>
<accession>M6JVJ3</accession>
<evidence type="ECO:0000313" key="2">
    <source>
        <dbReference type="EMBL" id="EMN23568.1"/>
    </source>
</evidence>
<organism evidence="2 3">
    <name type="scientific">Leptospira santarosai serovar Arenal str. MAVJ 401</name>
    <dbReference type="NCBI Taxonomy" id="1049976"/>
    <lineage>
        <taxon>Bacteria</taxon>
        <taxon>Pseudomonadati</taxon>
        <taxon>Spirochaetota</taxon>
        <taxon>Spirochaetia</taxon>
        <taxon>Leptospirales</taxon>
        <taxon>Leptospiraceae</taxon>
        <taxon>Leptospira</taxon>
    </lineage>
</organism>
<reference evidence="2 3" key="1">
    <citation type="submission" date="2013-01" db="EMBL/GenBank/DDBJ databases">
        <authorList>
            <person name="Harkins D.M."/>
            <person name="Durkin A.S."/>
            <person name="Brinkac L.M."/>
            <person name="Haft D.H."/>
            <person name="Selengut J.D."/>
            <person name="Sanka R."/>
            <person name="DePew J."/>
            <person name="Purushe J."/>
            <person name="Hartskeerl R.A."/>
            <person name="Ahmed A."/>
            <person name="van der Linden H."/>
            <person name="Goris M.G.A."/>
            <person name="Vinetz J.M."/>
            <person name="Sutton G.G."/>
            <person name="Nierman W.C."/>
            <person name="Fouts D.E."/>
        </authorList>
    </citation>
    <scope>NUCLEOTIDE SEQUENCE [LARGE SCALE GENOMIC DNA]</scope>
    <source>
        <strain evidence="2 3">MAVJ 401</strain>
    </source>
</reference>